<gene>
    <name evidence="2" type="ORF">AVEN_25138_1</name>
</gene>
<dbReference type="AlphaFoldDB" id="A0A4Y2UEF1"/>
<comment type="caution">
    <text evidence="2">The sequence shown here is derived from an EMBL/GenBank/DDBJ whole genome shotgun (WGS) entry which is preliminary data.</text>
</comment>
<keyword evidence="3" id="KW-1185">Reference proteome</keyword>
<feature type="region of interest" description="Disordered" evidence="1">
    <location>
        <begin position="1"/>
        <end position="25"/>
    </location>
</feature>
<name>A0A4Y2UEF1_ARAVE</name>
<sequence length="96" mass="10885">MPPSWSLARGPFRPPSVHSTTNFQHQHQVSSQNRLWFYSKSFNDLPKPPPVTNSSLEPKFQFFGRMKLLTGQESLLPPLRKETPFQDGAESSIVGC</sequence>
<dbReference type="Proteomes" id="UP000499080">
    <property type="component" value="Unassembled WGS sequence"/>
</dbReference>
<evidence type="ECO:0000313" key="2">
    <source>
        <dbReference type="EMBL" id="GBO09927.1"/>
    </source>
</evidence>
<evidence type="ECO:0000313" key="3">
    <source>
        <dbReference type="Proteomes" id="UP000499080"/>
    </source>
</evidence>
<organism evidence="2 3">
    <name type="scientific">Araneus ventricosus</name>
    <name type="common">Orbweaver spider</name>
    <name type="synonym">Epeira ventricosa</name>
    <dbReference type="NCBI Taxonomy" id="182803"/>
    <lineage>
        <taxon>Eukaryota</taxon>
        <taxon>Metazoa</taxon>
        <taxon>Ecdysozoa</taxon>
        <taxon>Arthropoda</taxon>
        <taxon>Chelicerata</taxon>
        <taxon>Arachnida</taxon>
        <taxon>Araneae</taxon>
        <taxon>Araneomorphae</taxon>
        <taxon>Entelegynae</taxon>
        <taxon>Araneoidea</taxon>
        <taxon>Araneidae</taxon>
        <taxon>Araneus</taxon>
    </lineage>
</organism>
<protein>
    <submittedName>
        <fullName evidence="2">Uncharacterized protein</fullName>
    </submittedName>
</protein>
<evidence type="ECO:0000256" key="1">
    <source>
        <dbReference type="SAM" id="MobiDB-lite"/>
    </source>
</evidence>
<dbReference type="EMBL" id="BGPR01035210">
    <property type="protein sequence ID" value="GBO09927.1"/>
    <property type="molecule type" value="Genomic_DNA"/>
</dbReference>
<reference evidence="2 3" key="1">
    <citation type="journal article" date="2019" name="Sci. Rep.">
        <title>Orb-weaving spider Araneus ventricosus genome elucidates the spidroin gene catalogue.</title>
        <authorList>
            <person name="Kono N."/>
            <person name="Nakamura H."/>
            <person name="Ohtoshi R."/>
            <person name="Moran D.A.P."/>
            <person name="Shinohara A."/>
            <person name="Yoshida Y."/>
            <person name="Fujiwara M."/>
            <person name="Mori M."/>
            <person name="Tomita M."/>
            <person name="Arakawa K."/>
        </authorList>
    </citation>
    <scope>NUCLEOTIDE SEQUENCE [LARGE SCALE GENOMIC DNA]</scope>
</reference>
<proteinExistence type="predicted"/>
<accession>A0A4Y2UEF1</accession>